<evidence type="ECO:0000256" key="1">
    <source>
        <dbReference type="SAM" id="MobiDB-lite"/>
    </source>
</evidence>
<gene>
    <name evidence="2" type="ORF">WH47_03917</name>
</gene>
<feature type="region of interest" description="Disordered" evidence="1">
    <location>
        <begin position="1"/>
        <end position="82"/>
    </location>
</feature>
<protein>
    <submittedName>
        <fullName evidence="2">Uncharacterized protein</fullName>
    </submittedName>
</protein>
<keyword evidence="3" id="KW-1185">Reference proteome</keyword>
<dbReference type="AlphaFoldDB" id="A0A0L7QUC1"/>
<feature type="compositionally biased region" description="Basic residues" evidence="1">
    <location>
        <begin position="15"/>
        <end position="24"/>
    </location>
</feature>
<name>A0A0L7QUC1_9HYME</name>
<sequence length="161" mass="18535">MNNSGAIVEDEEWKKKKKKKKKRGSGGASCNFKEPEEKRNETENEKKKTKGRGRREGEKGREDDKEEEEEEEREKRVERLAEKQRDTTLLVLWFKENGSTCRACTTTEMTHRIMDIEIIYDGTEIKKKITQNSLHTGCPTQLGQAAPLKCSEMEKNAAGKN</sequence>
<proteinExistence type="predicted"/>
<dbReference type="EMBL" id="KQ414735">
    <property type="protein sequence ID" value="KOC62159.1"/>
    <property type="molecule type" value="Genomic_DNA"/>
</dbReference>
<dbReference type="Proteomes" id="UP000053825">
    <property type="component" value="Unassembled WGS sequence"/>
</dbReference>
<accession>A0A0L7QUC1</accession>
<organism evidence="2 3">
    <name type="scientific">Habropoda laboriosa</name>
    <dbReference type="NCBI Taxonomy" id="597456"/>
    <lineage>
        <taxon>Eukaryota</taxon>
        <taxon>Metazoa</taxon>
        <taxon>Ecdysozoa</taxon>
        <taxon>Arthropoda</taxon>
        <taxon>Hexapoda</taxon>
        <taxon>Insecta</taxon>
        <taxon>Pterygota</taxon>
        <taxon>Neoptera</taxon>
        <taxon>Endopterygota</taxon>
        <taxon>Hymenoptera</taxon>
        <taxon>Apocrita</taxon>
        <taxon>Aculeata</taxon>
        <taxon>Apoidea</taxon>
        <taxon>Anthophila</taxon>
        <taxon>Apidae</taxon>
        <taxon>Habropoda</taxon>
    </lineage>
</organism>
<feature type="compositionally biased region" description="Basic and acidic residues" evidence="1">
    <location>
        <begin position="33"/>
        <end position="46"/>
    </location>
</feature>
<feature type="compositionally biased region" description="Basic and acidic residues" evidence="1">
    <location>
        <begin position="54"/>
        <end position="63"/>
    </location>
</feature>
<evidence type="ECO:0000313" key="2">
    <source>
        <dbReference type="EMBL" id="KOC62159.1"/>
    </source>
</evidence>
<evidence type="ECO:0000313" key="3">
    <source>
        <dbReference type="Proteomes" id="UP000053825"/>
    </source>
</evidence>
<feature type="compositionally biased region" description="Basic and acidic residues" evidence="1">
    <location>
        <begin position="73"/>
        <end position="82"/>
    </location>
</feature>
<reference evidence="2 3" key="1">
    <citation type="submission" date="2015-07" db="EMBL/GenBank/DDBJ databases">
        <title>The genome of Habropoda laboriosa.</title>
        <authorList>
            <person name="Pan H."/>
            <person name="Kapheim K."/>
        </authorList>
    </citation>
    <scope>NUCLEOTIDE SEQUENCE [LARGE SCALE GENOMIC DNA]</scope>
    <source>
        <strain evidence="2">0110345459</strain>
    </source>
</reference>